<dbReference type="SUPFAM" id="SSF56801">
    <property type="entry name" value="Acetyl-CoA synthetase-like"/>
    <property type="match status" value="1"/>
</dbReference>
<dbReference type="InterPro" id="IPR042099">
    <property type="entry name" value="ANL_N_sf"/>
</dbReference>
<evidence type="ECO:0000313" key="3">
    <source>
        <dbReference type="Proteomes" id="UP000551758"/>
    </source>
</evidence>
<accession>A0A7J7FIV4</accession>
<organism evidence="2 3">
    <name type="scientific">Diceros bicornis minor</name>
    <name type="common">South-central black rhinoceros</name>
    <dbReference type="NCBI Taxonomy" id="77932"/>
    <lineage>
        <taxon>Eukaryota</taxon>
        <taxon>Metazoa</taxon>
        <taxon>Chordata</taxon>
        <taxon>Craniata</taxon>
        <taxon>Vertebrata</taxon>
        <taxon>Euteleostomi</taxon>
        <taxon>Mammalia</taxon>
        <taxon>Eutheria</taxon>
        <taxon>Laurasiatheria</taxon>
        <taxon>Perissodactyla</taxon>
        <taxon>Rhinocerotidae</taxon>
        <taxon>Diceros</taxon>
    </lineage>
</organism>
<dbReference type="PANTHER" id="PTHR22754">
    <property type="entry name" value="DISCO-INTERACTING PROTEIN 2 DIP2 -RELATED"/>
    <property type="match status" value="1"/>
</dbReference>
<comment type="caution">
    <text evidence="2">The sequence shown here is derived from an EMBL/GenBank/DDBJ whole genome shotgun (WGS) entry which is preliminary data.</text>
</comment>
<dbReference type="Gene3D" id="3.40.50.12780">
    <property type="entry name" value="N-terminal domain of ligase-like"/>
    <property type="match status" value="1"/>
</dbReference>
<reference evidence="2 3" key="1">
    <citation type="journal article" date="2020" name="Mol. Biol. Evol.">
        <title>Interspecific Gene Flow and the Evolution of Specialization in Black and White Rhinoceros.</title>
        <authorList>
            <person name="Moodley Y."/>
            <person name="Westbury M.V."/>
            <person name="Russo I.M."/>
            <person name="Gopalakrishnan S."/>
            <person name="Rakotoarivelo A."/>
            <person name="Olsen R.A."/>
            <person name="Prost S."/>
            <person name="Tunstall T."/>
            <person name="Ryder O.A."/>
            <person name="Dalen L."/>
            <person name="Bruford M.W."/>
        </authorList>
    </citation>
    <scope>NUCLEOTIDE SEQUENCE [LARGE SCALE GENOMIC DNA]</scope>
    <source>
        <strain evidence="2">SBR-YM</strain>
        <tissue evidence="2">Skin</tissue>
    </source>
</reference>
<evidence type="ECO:0000313" key="2">
    <source>
        <dbReference type="EMBL" id="KAF5928012.1"/>
    </source>
</evidence>
<dbReference type="Pfam" id="PF00501">
    <property type="entry name" value="AMP-binding"/>
    <property type="match status" value="1"/>
</dbReference>
<dbReference type="AlphaFoldDB" id="A0A7J7FIV4"/>
<keyword evidence="3" id="KW-1185">Reference proteome</keyword>
<feature type="domain" description="AMP-dependent synthetase/ligase" evidence="1">
    <location>
        <begin position="194"/>
        <end position="502"/>
    </location>
</feature>
<dbReference type="InterPro" id="IPR000873">
    <property type="entry name" value="AMP-dep_synth/lig_dom"/>
</dbReference>
<sequence>MIIKKLVIDFLTENHSAPPDVTTYTSEHSIQVERPQGSTTSRTAPKYGNAELMETGDAEVCFVIPCNGEGRLCLSRYGKDPPPGRGSSDCQSCRVCQTHSYQNALPESGVPVSSRVSAKIQQLVNTLKRPKRPPLREFFVDDFEELLEVQQPDPNQPKPEGAQMLAMRGEQLGVVTNWPPSLEAALQRWGTISPKAPCLTTMDTNGKPLYILTYGKLWTRSMKVAYNILHKLGTKQEPMVRPGDRVALVFPNNDPAASMVAFYGCLLAEVVPVPIEVPLTRKDAGSQQIGFLLGSCGVTVALTSDACHKGLPKSPTGEIPQFKGWPKLLWFVTESKHLSKPPRDWFPHIKDANNDTAYIEYKTCKDGSVLGVTVTRIALLTHCQALTQACGYTEAETIVNVLDFKKDVGLWHGILTSVMNMMHVISIPYSLMKVNPLSWIQKVCQYKAKVACVKSRDMHWALVAHRDQRDINLSSLRMLIVADGANPWSISSCDAFLNVFQSKGLRQEVICPCASSPEALTVAIRRYRLTLEPLDGTSEGYQIYEEQLSAVWALGFLGALAKAALLSAPVRGHSGIATRFRAVQRLGGHGYWLVKASPTQEEITGRFDVPEIVTGRSSLIILKKSFFKKIKNSVPKIGK</sequence>
<gene>
    <name evidence="2" type="ORF">HPG69_014170</name>
</gene>
<evidence type="ECO:0000259" key="1">
    <source>
        <dbReference type="Pfam" id="PF00501"/>
    </source>
</evidence>
<proteinExistence type="predicted"/>
<name>A0A7J7FIV4_DICBM</name>
<protein>
    <recommendedName>
        <fullName evidence="1">AMP-dependent synthetase/ligase domain-containing protein</fullName>
    </recommendedName>
</protein>
<dbReference type="Proteomes" id="UP000551758">
    <property type="component" value="Unassembled WGS sequence"/>
</dbReference>
<dbReference type="PANTHER" id="PTHR22754:SF33">
    <property type="entry name" value="DISCO-INTERACTING PROTEIN 2 HOMOLOG C"/>
    <property type="match status" value="1"/>
</dbReference>
<dbReference type="EMBL" id="JACDTQ010000495">
    <property type="protein sequence ID" value="KAF5928012.1"/>
    <property type="molecule type" value="Genomic_DNA"/>
</dbReference>